<dbReference type="PANTHER" id="PTHR31490">
    <property type="entry name" value="GLYCOSYL HYDROLASE"/>
    <property type="match status" value="1"/>
</dbReference>
<dbReference type="SMART" id="SM00633">
    <property type="entry name" value="Glyco_10"/>
    <property type="match status" value="1"/>
</dbReference>
<evidence type="ECO:0000313" key="9">
    <source>
        <dbReference type="EMBL" id="ADQ79765.1"/>
    </source>
</evidence>
<dbReference type="STRING" id="694427.Palpr_1624"/>
<feature type="active site" description="Nucleophile" evidence="5">
    <location>
        <position position="314"/>
    </location>
</feature>
<evidence type="ECO:0000256" key="6">
    <source>
        <dbReference type="RuleBase" id="RU361174"/>
    </source>
</evidence>
<dbReference type="InterPro" id="IPR044846">
    <property type="entry name" value="GH10"/>
</dbReference>
<feature type="domain" description="GH10" evidence="8">
    <location>
        <begin position="25"/>
        <end position="401"/>
    </location>
</feature>
<feature type="region of interest" description="Disordered" evidence="7">
    <location>
        <begin position="125"/>
        <end position="152"/>
    </location>
</feature>
<evidence type="ECO:0000259" key="8">
    <source>
        <dbReference type="PROSITE" id="PS51760"/>
    </source>
</evidence>
<name>E4T4X1_PALPW</name>
<dbReference type="GO" id="GO:0031176">
    <property type="term" value="F:endo-1,4-beta-xylanase activity"/>
    <property type="evidence" value="ECO:0007669"/>
    <property type="project" value="UniProtKB-EC"/>
</dbReference>
<dbReference type="HOGENOM" id="CLU_020161_6_1_10"/>
<evidence type="ECO:0000256" key="2">
    <source>
        <dbReference type="ARBA" id="ARBA00023277"/>
    </source>
</evidence>
<comment type="catalytic activity">
    <reaction evidence="6">
        <text>Endohydrolysis of (1-&gt;4)-beta-D-xylosidic linkages in xylans.</text>
        <dbReference type="EC" id="3.2.1.8"/>
    </reaction>
</comment>
<keyword evidence="10" id="KW-1185">Reference proteome</keyword>
<keyword evidence="2 6" id="KW-0119">Carbohydrate metabolism</keyword>
<dbReference type="Gene3D" id="3.20.20.80">
    <property type="entry name" value="Glycosidases"/>
    <property type="match status" value="1"/>
</dbReference>
<dbReference type="Proteomes" id="UP000008718">
    <property type="component" value="Chromosome"/>
</dbReference>
<gene>
    <name evidence="9" type="ordered locus">Palpr_1624</name>
</gene>
<sequence>MMKKFFIAGFILIEALAVSVHGQDNASLKTLKQAFHGKFLIGCADDLTSNNDAYQASIKAQYDIVTPENCMKPQSLHPSEDVYNFKTADAMLDWCQKNGLKVWGHTLGWHSQTPNWFFQAVNPKTEETQQPQQGQPPRRPGARPNFDPNAPRPTMDEMWARGIKGDLASKEVALERLEKHIKTVVGRYKGRIIGWDVFNESIADGGDGSTENLRNFSWYKVVGPEVLAKAFKWAHEADPKAKLYYNDYNIEQGAVQNKGKHASSMLLLKRLIKEGAPITGVGIQGHWHLDTNLADVEKAIENYASLGLKVSITELDVTATGENSGAFSVNQGDRKIPVENYIKQAEVYKKLFEIFMKHSKVIERVTFWGLSDTRSWRRGQDALLFDGELNPKPAYKAVIEASKAK</sequence>
<evidence type="ECO:0000256" key="4">
    <source>
        <dbReference type="ARBA" id="ARBA00023326"/>
    </source>
</evidence>
<dbReference type="EMBL" id="CP002345">
    <property type="protein sequence ID" value="ADQ79765.1"/>
    <property type="molecule type" value="Genomic_DNA"/>
</dbReference>
<dbReference type="EC" id="3.2.1.8" evidence="6"/>
<organism evidence="9 10">
    <name type="scientific">Paludibacter propionicigenes (strain DSM 17365 / JCM 13257 / WB4)</name>
    <dbReference type="NCBI Taxonomy" id="694427"/>
    <lineage>
        <taxon>Bacteria</taxon>
        <taxon>Pseudomonadati</taxon>
        <taxon>Bacteroidota</taxon>
        <taxon>Bacteroidia</taxon>
        <taxon>Bacteroidales</taxon>
        <taxon>Paludibacteraceae</taxon>
        <taxon>Paludibacter</taxon>
    </lineage>
</organism>
<dbReference type="PROSITE" id="PS00591">
    <property type="entry name" value="GH10_1"/>
    <property type="match status" value="1"/>
</dbReference>
<dbReference type="Pfam" id="PF00331">
    <property type="entry name" value="Glyco_hydro_10"/>
    <property type="match status" value="2"/>
</dbReference>
<reference key="1">
    <citation type="submission" date="2010-11" db="EMBL/GenBank/DDBJ databases">
        <title>The complete genome of Paludibacter propionicigenes DSM 17365.</title>
        <authorList>
            <consortium name="US DOE Joint Genome Institute (JGI-PGF)"/>
            <person name="Lucas S."/>
            <person name="Copeland A."/>
            <person name="Lapidus A."/>
            <person name="Bruce D."/>
            <person name="Goodwin L."/>
            <person name="Pitluck S."/>
            <person name="Kyrpides N."/>
            <person name="Mavromatis K."/>
            <person name="Ivanova N."/>
            <person name="Munk A.C."/>
            <person name="Brettin T."/>
            <person name="Detter J.C."/>
            <person name="Han C."/>
            <person name="Tapia R."/>
            <person name="Land M."/>
            <person name="Hauser L."/>
            <person name="Markowitz V."/>
            <person name="Cheng J.-F."/>
            <person name="Hugenholtz P."/>
            <person name="Woyke T."/>
            <person name="Wu D."/>
            <person name="Gronow S."/>
            <person name="Wellnitz S."/>
            <person name="Brambilla E."/>
            <person name="Klenk H.-P."/>
            <person name="Eisen J.A."/>
        </authorList>
    </citation>
    <scope>NUCLEOTIDE SEQUENCE</scope>
    <source>
        <strain>WB4</strain>
    </source>
</reference>
<keyword evidence="9" id="KW-0858">Xylan degradation</keyword>
<dbReference type="CAZy" id="GH10">
    <property type="family name" value="Glycoside Hydrolase Family 10"/>
</dbReference>
<dbReference type="GO" id="GO:0045493">
    <property type="term" value="P:xylan catabolic process"/>
    <property type="evidence" value="ECO:0007669"/>
    <property type="project" value="UniProtKB-KW"/>
</dbReference>
<evidence type="ECO:0000313" key="10">
    <source>
        <dbReference type="Proteomes" id="UP000008718"/>
    </source>
</evidence>
<comment type="similarity">
    <text evidence="6">Belongs to the glycosyl hydrolase 10 (cellulase F) family.</text>
</comment>
<keyword evidence="1 6" id="KW-0378">Hydrolase</keyword>
<accession>E4T4X1</accession>
<dbReference type="InterPro" id="IPR031158">
    <property type="entry name" value="GH10_AS"/>
</dbReference>
<dbReference type="InterPro" id="IPR001000">
    <property type="entry name" value="GH10_dom"/>
</dbReference>
<dbReference type="AlphaFoldDB" id="E4T4X1"/>
<evidence type="ECO:0000256" key="1">
    <source>
        <dbReference type="ARBA" id="ARBA00022801"/>
    </source>
</evidence>
<dbReference type="eggNOG" id="COG3693">
    <property type="taxonomic scope" value="Bacteria"/>
</dbReference>
<reference evidence="9 10" key="2">
    <citation type="journal article" date="2011" name="Stand. Genomic Sci.">
        <title>Complete genome sequence of Paludibacter propionicigenes type strain (WB4).</title>
        <authorList>
            <person name="Gronow S."/>
            <person name="Munk C."/>
            <person name="Lapidus A."/>
            <person name="Nolan M."/>
            <person name="Lucas S."/>
            <person name="Hammon N."/>
            <person name="Deshpande S."/>
            <person name="Cheng J.F."/>
            <person name="Tapia R."/>
            <person name="Han C."/>
            <person name="Goodwin L."/>
            <person name="Pitluck S."/>
            <person name="Liolios K."/>
            <person name="Ivanova N."/>
            <person name="Mavromatis K."/>
            <person name="Mikhailova N."/>
            <person name="Pati A."/>
            <person name="Chen A."/>
            <person name="Palaniappan K."/>
            <person name="Land M."/>
            <person name="Hauser L."/>
            <person name="Chang Y.J."/>
            <person name="Jeffries C.D."/>
            <person name="Brambilla E."/>
            <person name="Rohde M."/>
            <person name="Goker M."/>
            <person name="Detter J.C."/>
            <person name="Woyke T."/>
            <person name="Bristow J."/>
            <person name="Eisen J.A."/>
            <person name="Markowitz V."/>
            <person name="Hugenholtz P."/>
            <person name="Kyrpides N.C."/>
            <person name="Klenk H.P."/>
        </authorList>
    </citation>
    <scope>NUCLEOTIDE SEQUENCE [LARGE SCALE GENOMIC DNA]</scope>
    <source>
        <strain evidence="10">DSM 17365 / JCM 13257 / WB4</strain>
    </source>
</reference>
<protein>
    <recommendedName>
        <fullName evidence="6">Beta-xylanase</fullName>
        <ecNumber evidence="6">3.2.1.8</ecNumber>
    </recommendedName>
</protein>
<dbReference type="PANTHER" id="PTHR31490:SF90">
    <property type="entry name" value="ENDO-1,4-BETA-XYLANASE A"/>
    <property type="match status" value="1"/>
</dbReference>
<keyword evidence="3 6" id="KW-0326">Glycosidase</keyword>
<evidence type="ECO:0000256" key="3">
    <source>
        <dbReference type="ARBA" id="ARBA00023295"/>
    </source>
</evidence>
<dbReference type="RefSeq" id="WP_013445134.1">
    <property type="nucleotide sequence ID" value="NC_014734.1"/>
</dbReference>
<dbReference type="InterPro" id="IPR017853">
    <property type="entry name" value="GH"/>
</dbReference>
<dbReference type="PRINTS" id="PR00134">
    <property type="entry name" value="GLHYDRLASE10"/>
</dbReference>
<evidence type="ECO:0000256" key="7">
    <source>
        <dbReference type="SAM" id="MobiDB-lite"/>
    </source>
</evidence>
<proteinExistence type="inferred from homology"/>
<dbReference type="SUPFAM" id="SSF51445">
    <property type="entry name" value="(Trans)glycosidases"/>
    <property type="match status" value="1"/>
</dbReference>
<keyword evidence="4 6" id="KW-0624">Polysaccharide degradation</keyword>
<dbReference type="PROSITE" id="PS51760">
    <property type="entry name" value="GH10_2"/>
    <property type="match status" value="1"/>
</dbReference>
<evidence type="ECO:0000256" key="5">
    <source>
        <dbReference type="PROSITE-ProRule" id="PRU10061"/>
    </source>
</evidence>
<dbReference type="KEGG" id="ppn:Palpr_1624"/>